<keyword evidence="3" id="KW-1133">Transmembrane helix</keyword>
<comment type="similarity">
    <text evidence="1">Belongs to the peptidase A1 family.</text>
</comment>
<dbReference type="AlphaFoldDB" id="A0AAW0AL55"/>
<dbReference type="GO" id="GO:0006508">
    <property type="term" value="P:proteolysis"/>
    <property type="evidence" value="ECO:0007669"/>
    <property type="project" value="InterPro"/>
</dbReference>
<feature type="region of interest" description="Disordered" evidence="2">
    <location>
        <begin position="224"/>
        <end position="248"/>
    </location>
</feature>
<dbReference type="InterPro" id="IPR033121">
    <property type="entry name" value="PEPTIDASE_A1"/>
</dbReference>
<evidence type="ECO:0000256" key="3">
    <source>
        <dbReference type="SAM" id="Phobius"/>
    </source>
</evidence>
<feature type="transmembrane region" description="Helical" evidence="3">
    <location>
        <begin position="185"/>
        <end position="207"/>
    </location>
</feature>
<comment type="caution">
    <text evidence="5">The sequence shown here is derived from an EMBL/GenBank/DDBJ whole genome shotgun (WGS) entry which is preliminary data.</text>
</comment>
<organism evidence="5 6">
    <name type="scientific">Favolaschia claudopus</name>
    <dbReference type="NCBI Taxonomy" id="2862362"/>
    <lineage>
        <taxon>Eukaryota</taxon>
        <taxon>Fungi</taxon>
        <taxon>Dikarya</taxon>
        <taxon>Basidiomycota</taxon>
        <taxon>Agaricomycotina</taxon>
        <taxon>Agaricomycetes</taxon>
        <taxon>Agaricomycetidae</taxon>
        <taxon>Agaricales</taxon>
        <taxon>Marasmiineae</taxon>
        <taxon>Mycenaceae</taxon>
        <taxon>Favolaschia</taxon>
    </lineage>
</organism>
<dbReference type="Proteomes" id="UP001362999">
    <property type="component" value="Unassembled WGS sequence"/>
</dbReference>
<evidence type="ECO:0000259" key="4">
    <source>
        <dbReference type="PROSITE" id="PS51767"/>
    </source>
</evidence>
<reference evidence="5 6" key="1">
    <citation type="journal article" date="2024" name="J Genomics">
        <title>Draft genome sequencing and assembly of Favolaschia claudopus CIRM-BRFM 2984 isolated from oak limbs.</title>
        <authorList>
            <person name="Navarro D."/>
            <person name="Drula E."/>
            <person name="Chaduli D."/>
            <person name="Cazenave R."/>
            <person name="Ahrendt S."/>
            <person name="Wang J."/>
            <person name="Lipzen A."/>
            <person name="Daum C."/>
            <person name="Barry K."/>
            <person name="Grigoriev I.V."/>
            <person name="Favel A."/>
            <person name="Rosso M.N."/>
            <person name="Martin F."/>
        </authorList>
    </citation>
    <scope>NUCLEOTIDE SEQUENCE [LARGE SCALE GENOMIC DNA]</scope>
    <source>
        <strain evidence="5 6">CIRM-BRFM 2984</strain>
    </source>
</reference>
<keyword evidence="3" id="KW-0472">Membrane</keyword>
<feature type="region of interest" description="Disordered" evidence="2">
    <location>
        <begin position="153"/>
        <end position="180"/>
    </location>
</feature>
<sequence length="354" mass="37798">MTVQGQSLTVDRTTNQALIDIGTNLIIGPASEVEAIWALVPNSSKTFDNPGTVGFYQFPCSSVVNISFSFGGRTWPIDPRDINLGPVSTRSSQCLGSIILNASRALTEGQTETPRWIFGAPLLKNVYTVLQQTPPAVGFAELSTLAADASPQSTISQSMSATPSSSSVGSSGGMRNPSHRNNTGAIVGGVIGGLVLIIFMLAAFWFLRRRRKVTSNVDDTPSPFMTAARTTDSPVTHTDVAPLPASSSPCPPPALRNMKRAQTAAVHAHQLNDNNVHPSSEPASGTLITLGMTFQIFLTRLMSLKGSPSPNPEPEPDNHAETDVLRQLRNLQIELNRLAASHSPEAPPSYDHHD</sequence>
<gene>
    <name evidence="5" type="ORF">R3P38DRAFT_3581090</name>
</gene>
<dbReference type="Gene3D" id="2.40.70.10">
    <property type="entry name" value="Acid Proteases"/>
    <property type="match status" value="1"/>
</dbReference>
<dbReference type="PROSITE" id="PS51767">
    <property type="entry name" value="PEPTIDASE_A1"/>
    <property type="match status" value="1"/>
</dbReference>
<feature type="compositionally biased region" description="Low complexity" evidence="2">
    <location>
        <begin position="153"/>
        <end position="169"/>
    </location>
</feature>
<keyword evidence="3" id="KW-0812">Transmembrane</keyword>
<evidence type="ECO:0000256" key="2">
    <source>
        <dbReference type="SAM" id="MobiDB-lite"/>
    </source>
</evidence>
<dbReference type="GO" id="GO:0004190">
    <property type="term" value="F:aspartic-type endopeptidase activity"/>
    <property type="evidence" value="ECO:0007669"/>
    <property type="project" value="InterPro"/>
</dbReference>
<evidence type="ECO:0000313" key="5">
    <source>
        <dbReference type="EMBL" id="KAK7013306.1"/>
    </source>
</evidence>
<evidence type="ECO:0000313" key="6">
    <source>
        <dbReference type="Proteomes" id="UP001362999"/>
    </source>
</evidence>
<keyword evidence="6" id="KW-1185">Reference proteome</keyword>
<dbReference type="EMBL" id="JAWWNJ010000060">
    <property type="protein sequence ID" value="KAK7013306.1"/>
    <property type="molecule type" value="Genomic_DNA"/>
</dbReference>
<dbReference type="PANTHER" id="PTHR47966">
    <property type="entry name" value="BETA-SITE APP-CLEAVING ENZYME, ISOFORM A-RELATED"/>
    <property type="match status" value="1"/>
</dbReference>
<proteinExistence type="inferred from homology"/>
<dbReference type="PANTHER" id="PTHR47966:SF51">
    <property type="entry name" value="BETA-SITE APP-CLEAVING ENZYME, ISOFORM A-RELATED"/>
    <property type="match status" value="1"/>
</dbReference>
<dbReference type="Pfam" id="PF00026">
    <property type="entry name" value="Asp"/>
    <property type="match status" value="1"/>
</dbReference>
<dbReference type="InterPro" id="IPR021109">
    <property type="entry name" value="Peptidase_aspartic_dom_sf"/>
</dbReference>
<dbReference type="SUPFAM" id="SSF50630">
    <property type="entry name" value="Acid proteases"/>
    <property type="match status" value="1"/>
</dbReference>
<protein>
    <submittedName>
        <fullName evidence="5">Aspartic peptidase domain-containing protein</fullName>
    </submittedName>
</protein>
<evidence type="ECO:0000256" key="1">
    <source>
        <dbReference type="ARBA" id="ARBA00007447"/>
    </source>
</evidence>
<name>A0AAW0AL55_9AGAR</name>
<feature type="domain" description="Peptidase A1" evidence="4">
    <location>
        <begin position="1"/>
        <end position="140"/>
    </location>
</feature>
<dbReference type="InterPro" id="IPR001461">
    <property type="entry name" value="Aspartic_peptidase_A1"/>
</dbReference>
<feature type="region of interest" description="Disordered" evidence="2">
    <location>
        <begin position="303"/>
        <end position="322"/>
    </location>
</feature>
<accession>A0AAW0AL55</accession>